<evidence type="ECO:0000313" key="3">
    <source>
        <dbReference type="Proteomes" id="UP000001542"/>
    </source>
</evidence>
<organism evidence="2 3">
    <name type="scientific">Trichomonas vaginalis (strain ATCC PRA-98 / G3)</name>
    <dbReference type="NCBI Taxonomy" id="412133"/>
    <lineage>
        <taxon>Eukaryota</taxon>
        <taxon>Metamonada</taxon>
        <taxon>Parabasalia</taxon>
        <taxon>Trichomonadida</taxon>
        <taxon>Trichomonadidae</taxon>
        <taxon>Trichomonas</taxon>
    </lineage>
</organism>
<sequence>MNQTTDRAVGFSVECSEQFELCNDLNAQYFPSIIAMRSVYSFYHRLYHGNFTPSSLITFVETVIDPPIQYLDSLGSIDLLSDGFMNVTVPVYFGPNAKPKGEEFIPFLTNLSNFIYAANRTFATYYDSSEHMKIYISPNCGLLYNGPMNQKSILKFMEDYKYPILHKFTYEQFSTYHPDVPMLAILSTRPLSEEYASILSDVSSKLCGKFIFGWLDPFSDRRYNITFKNDPEDPTLFAYVDRTNHKIFKLLKRPDTQIVHQFVLNVTHFYEQGEDWDNGWAIFGAFILLILTSIFLLVYNSTYQKCISNINELFF</sequence>
<keyword evidence="1" id="KW-1133">Transmembrane helix</keyword>
<keyword evidence="3" id="KW-1185">Reference proteome</keyword>
<protein>
    <submittedName>
        <fullName evidence="2">Uncharacterized protein</fullName>
    </submittedName>
</protein>
<dbReference type="VEuPathDB" id="TrichDB:TVAGG3_0175520"/>
<feature type="transmembrane region" description="Helical" evidence="1">
    <location>
        <begin position="280"/>
        <end position="299"/>
    </location>
</feature>
<keyword evidence="1" id="KW-0812">Transmembrane</keyword>
<reference evidence="2" key="2">
    <citation type="journal article" date="2007" name="Science">
        <title>Draft genome sequence of the sexually transmitted pathogen Trichomonas vaginalis.</title>
        <authorList>
            <person name="Carlton J.M."/>
            <person name="Hirt R.P."/>
            <person name="Silva J.C."/>
            <person name="Delcher A.L."/>
            <person name="Schatz M."/>
            <person name="Zhao Q."/>
            <person name="Wortman J.R."/>
            <person name="Bidwell S.L."/>
            <person name="Alsmark U.C.M."/>
            <person name="Besteiro S."/>
            <person name="Sicheritz-Ponten T."/>
            <person name="Noel C.J."/>
            <person name="Dacks J.B."/>
            <person name="Foster P.G."/>
            <person name="Simillion C."/>
            <person name="Van de Peer Y."/>
            <person name="Miranda-Saavedra D."/>
            <person name="Barton G.J."/>
            <person name="Westrop G.D."/>
            <person name="Mueller S."/>
            <person name="Dessi D."/>
            <person name="Fiori P.L."/>
            <person name="Ren Q."/>
            <person name="Paulsen I."/>
            <person name="Zhang H."/>
            <person name="Bastida-Corcuera F.D."/>
            <person name="Simoes-Barbosa A."/>
            <person name="Brown M.T."/>
            <person name="Hayes R.D."/>
            <person name="Mukherjee M."/>
            <person name="Okumura C.Y."/>
            <person name="Schneider R."/>
            <person name="Smith A.J."/>
            <person name="Vanacova S."/>
            <person name="Villalvazo M."/>
            <person name="Haas B.J."/>
            <person name="Pertea M."/>
            <person name="Feldblyum T.V."/>
            <person name="Utterback T.R."/>
            <person name="Shu C.L."/>
            <person name="Osoegawa K."/>
            <person name="de Jong P.J."/>
            <person name="Hrdy I."/>
            <person name="Horvathova L."/>
            <person name="Zubacova Z."/>
            <person name="Dolezal P."/>
            <person name="Malik S.B."/>
            <person name="Logsdon J.M. Jr."/>
            <person name="Henze K."/>
            <person name="Gupta A."/>
            <person name="Wang C.C."/>
            <person name="Dunne R.L."/>
            <person name="Upcroft J.A."/>
            <person name="Upcroft P."/>
            <person name="White O."/>
            <person name="Salzberg S.L."/>
            <person name="Tang P."/>
            <person name="Chiu C.-H."/>
            <person name="Lee Y.-S."/>
            <person name="Embley T.M."/>
            <person name="Coombs G.H."/>
            <person name="Mottram J.C."/>
            <person name="Tachezy J."/>
            <person name="Fraser-Liggett C.M."/>
            <person name="Johnson P.J."/>
        </authorList>
    </citation>
    <scope>NUCLEOTIDE SEQUENCE [LARGE SCALE GENOMIC DNA]</scope>
    <source>
        <strain evidence="2">G3</strain>
    </source>
</reference>
<dbReference type="RefSeq" id="XP_001582325.1">
    <property type="nucleotide sequence ID" value="XM_001582275.1"/>
</dbReference>
<dbReference type="Pfam" id="PF13848">
    <property type="entry name" value="Thioredoxin_6"/>
    <property type="match status" value="1"/>
</dbReference>
<dbReference type="EMBL" id="DS113191">
    <property type="protein sequence ID" value="EAY21339.1"/>
    <property type="molecule type" value="Genomic_DNA"/>
</dbReference>
<dbReference type="Proteomes" id="UP000001542">
    <property type="component" value="Unassembled WGS sequence"/>
</dbReference>
<accession>A2DEC1</accession>
<dbReference type="VEuPathDB" id="TrichDB:TVAG_167140"/>
<dbReference type="InParanoid" id="A2DEC1"/>
<keyword evidence="1" id="KW-0472">Membrane</keyword>
<evidence type="ECO:0000256" key="1">
    <source>
        <dbReference type="SAM" id="Phobius"/>
    </source>
</evidence>
<gene>
    <name evidence="2" type="ORF">TVAG_167140</name>
</gene>
<reference evidence="2" key="1">
    <citation type="submission" date="2006-10" db="EMBL/GenBank/DDBJ databases">
        <authorList>
            <person name="Amadeo P."/>
            <person name="Zhao Q."/>
            <person name="Wortman J."/>
            <person name="Fraser-Liggett C."/>
            <person name="Carlton J."/>
        </authorList>
    </citation>
    <scope>NUCLEOTIDE SEQUENCE</scope>
    <source>
        <strain evidence="2">G3</strain>
    </source>
</reference>
<evidence type="ECO:0000313" key="2">
    <source>
        <dbReference type="EMBL" id="EAY21339.1"/>
    </source>
</evidence>
<name>A2DEC1_TRIV3</name>
<proteinExistence type="predicted"/>
<dbReference type="AlphaFoldDB" id="A2DEC1"/>
<dbReference type="KEGG" id="tva:5466887"/>